<evidence type="ECO:0000313" key="1">
    <source>
        <dbReference type="EMBL" id="WKN38926.1"/>
    </source>
</evidence>
<reference evidence="1" key="2">
    <citation type="journal article" date="2024" name="Antonie Van Leeuwenhoek">
        <title>Roseihalotalea indica gen. nov., sp. nov., a halophilic Bacteroidetes from mesopelagic Southwest Indian Ocean with higher carbohydrate metabolic potential.</title>
        <authorList>
            <person name="Chen B."/>
            <person name="Zhang M."/>
            <person name="Lin D."/>
            <person name="Ye J."/>
            <person name="Tang K."/>
        </authorList>
    </citation>
    <scope>NUCLEOTIDE SEQUENCE</scope>
    <source>
        <strain evidence="1">TK19036</strain>
    </source>
</reference>
<dbReference type="EMBL" id="CP120682">
    <property type="protein sequence ID" value="WKN38926.1"/>
    <property type="molecule type" value="Genomic_DNA"/>
</dbReference>
<sequence>MSIIKLLDLFDIDGMPKEEIEILNSRRDAFKKLGSFSKKLSLAALPTAVLGSLPKVAFAQSMDVLGVLNYALTLEHLEYNYYQMGVDATGLIPADDLPVFEQIRKHEEAHVGFLQDTIEALGGTPVAEPTFDFTAGGAFPDPHDPANYAIFMALAQGFEDTGVRAYKGQAGALQAAAESEMMNTALTAALSIHGVEARHASQVRRMREQKGWIVQAQSIAGYETATAPIYAGEDNVMHGGVDATTLTDFGADAVTEAYDEPLTMDQVNSIASLFIVS</sequence>
<reference evidence="1" key="1">
    <citation type="journal article" date="2023" name="Comput. Struct. Biotechnol. J.">
        <title>Discovery of a novel marine Bacteroidetes with a rich repertoire of carbohydrate-active enzymes.</title>
        <authorList>
            <person name="Chen B."/>
            <person name="Liu G."/>
            <person name="Chen Q."/>
            <person name="Wang H."/>
            <person name="Liu L."/>
            <person name="Tang K."/>
        </authorList>
    </citation>
    <scope>NUCLEOTIDE SEQUENCE</scope>
    <source>
        <strain evidence="1">TK19036</strain>
    </source>
</reference>
<dbReference type="InterPro" id="IPR012347">
    <property type="entry name" value="Ferritin-like"/>
</dbReference>
<name>A0AA49GTY9_9BACT</name>
<proteinExistence type="predicted"/>
<accession>A0AA49GTY9</accession>
<dbReference type="Gene3D" id="1.20.1260.10">
    <property type="match status" value="1"/>
</dbReference>
<organism evidence="1">
    <name type="scientific">Roseihalotalea indica</name>
    <dbReference type="NCBI Taxonomy" id="2867963"/>
    <lineage>
        <taxon>Bacteria</taxon>
        <taxon>Pseudomonadati</taxon>
        <taxon>Bacteroidota</taxon>
        <taxon>Cytophagia</taxon>
        <taxon>Cytophagales</taxon>
        <taxon>Catalimonadaceae</taxon>
        <taxon>Roseihalotalea</taxon>
    </lineage>
</organism>
<protein>
    <submittedName>
        <fullName evidence="1">Ferritin-like domain-containing protein</fullName>
    </submittedName>
</protein>
<dbReference type="CDD" id="cd00657">
    <property type="entry name" value="Ferritin_like"/>
    <property type="match status" value="1"/>
</dbReference>
<dbReference type="SUPFAM" id="SSF47240">
    <property type="entry name" value="Ferritin-like"/>
    <property type="match status" value="1"/>
</dbReference>
<dbReference type="InterPro" id="IPR009078">
    <property type="entry name" value="Ferritin-like_SF"/>
</dbReference>
<dbReference type="AlphaFoldDB" id="A0AA49GTY9"/>
<gene>
    <name evidence="1" type="ORF">K4G66_09450</name>
</gene>
<dbReference type="Pfam" id="PF13668">
    <property type="entry name" value="Ferritin_2"/>
    <property type="match status" value="1"/>
</dbReference>